<evidence type="ECO:0000256" key="3">
    <source>
        <dbReference type="ARBA" id="ARBA00022516"/>
    </source>
</evidence>
<dbReference type="InterPro" id="IPR022924">
    <property type="entry name" value="Cardiolipin_synthase"/>
</dbReference>
<dbReference type="EC" id="2.7.8.-" evidence="12 13"/>
<proteinExistence type="inferred from homology"/>
<dbReference type="InterPro" id="IPR030874">
    <property type="entry name" value="Cardiolipin_synth_Firmi"/>
</dbReference>
<dbReference type="SMART" id="SM00155">
    <property type="entry name" value="PLDc"/>
    <property type="match status" value="2"/>
</dbReference>
<evidence type="ECO:0000313" key="15">
    <source>
        <dbReference type="EMBL" id="QFQ13130.1"/>
    </source>
</evidence>
<comment type="subcellular location">
    <subcellularLocation>
        <location evidence="1 12">Cell membrane</location>
        <topology evidence="1 12">Multi-pass membrane protein</topology>
    </subcellularLocation>
</comment>
<dbReference type="GO" id="GO:0005886">
    <property type="term" value="C:plasma membrane"/>
    <property type="evidence" value="ECO:0007669"/>
    <property type="project" value="UniProtKB-SubCell"/>
</dbReference>
<feature type="active site" evidence="12">
    <location>
        <position position="394"/>
    </location>
</feature>
<evidence type="ECO:0000256" key="8">
    <source>
        <dbReference type="ARBA" id="ARBA00023098"/>
    </source>
</evidence>
<feature type="active site" evidence="12">
    <location>
        <position position="396"/>
    </location>
</feature>
<dbReference type="InterPro" id="IPR025202">
    <property type="entry name" value="PLD-like_dom"/>
</dbReference>
<dbReference type="KEGG" id="alq:C7Y71_008960"/>
<dbReference type="AlphaFoldDB" id="A0A5P8E8B2"/>
<protein>
    <recommendedName>
        <fullName evidence="12 13">Cardiolipin synthase</fullName>
        <shortName evidence="12">CL synthase</shortName>
        <ecNumber evidence="12 13">2.7.8.-</ecNumber>
    </recommendedName>
</protein>
<keyword evidence="10 12" id="KW-0594">Phospholipid biosynthesis</keyword>
<evidence type="ECO:0000313" key="16">
    <source>
        <dbReference type="Proteomes" id="UP000249375"/>
    </source>
</evidence>
<dbReference type="PANTHER" id="PTHR21248">
    <property type="entry name" value="CARDIOLIPIN SYNTHASE"/>
    <property type="match status" value="1"/>
</dbReference>
<evidence type="ECO:0000256" key="7">
    <source>
        <dbReference type="ARBA" id="ARBA00022989"/>
    </source>
</evidence>
<gene>
    <name evidence="15" type="primary">cls</name>
    <name evidence="15" type="ORF">C7Y71_008960</name>
</gene>
<keyword evidence="9 12" id="KW-0472">Membrane</keyword>
<accession>A0A5P8E8B2</accession>
<evidence type="ECO:0000256" key="4">
    <source>
        <dbReference type="ARBA" id="ARBA00022679"/>
    </source>
</evidence>
<dbReference type="Pfam" id="PF13396">
    <property type="entry name" value="PLDc_N"/>
    <property type="match status" value="1"/>
</dbReference>
<keyword evidence="11 12" id="KW-1208">Phospholipid metabolism</keyword>
<evidence type="ECO:0000256" key="9">
    <source>
        <dbReference type="ARBA" id="ARBA00023136"/>
    </source>
</evidence>
<dbReference type="InterPro" id="IPR027379">
    <property type="entry name" value="CLS_N"/>
</dbReference>
<organism evidence="15 16">
    <name type="scientific">Pseudoprevotella muciniphila</name>
    <dbReference type="NCBI Taxonomy" id="2133944"/>
    <lineage>
        <taxon>Bacteria</taxon>
        <taxon>Pseudomonadati</taxon>
        <taxon>Bacteroidota</taxon>
        <taxon>Bacteroidia</taxon>
        <taxon>Bacteroidales</taxon>
        <taxon>Prevotellaceae</taxon>
        <taxon>Pseudoprevotella</taxon>
    </lineage>
</organism>
<dbReference type="GO" id="GO:0032049">
    <property type="term" value="P:cardiolipin biosynthetic process"/>
    <property type="evidence" value="ECO:0007669"/>
    <property type="project" value="UniProtKB-UniRule"/>
</dbReference>
<comment type="catalytic activity">
    <reaction evidence="12">
        <text>2 a 1,2-diacyl-sn-glycero-3-phospho-(1'-sn-glycerol) = a cardiolipin + glycerol</text>
        <dbReference type="Rhea" id="RHEA:31451"/>
        <dbReference type="ChEBI" id="CHEBI:17754"/>
        <dbReference type="ChEBI" id="CHEBI:62237"/>
        <dbReference type="ChEBI" id="CHEBI:64716"/>
    </reaction>
</comment>
<name>A0A5P8E8B2_9BACT</name>
<comment type="function">
    <text evidence="12">Catalyzes the reversible phosphatidyl group transfer from one phosphatidylglycerol molecule to another to form cardiolipin (CL) (diphosphatidylglycerol) and glycerol.</text>
</comment>
<evidence type="ECO:0000256" key="6">
    <source>
        <dbReference type="ARBA" id="ARBA00022737"/>
    </source>
</evidence>
<feature type="active site" evidence="12">
    <location>
        <position position="223"/>
    </location>
</feature>
<dbReference type="RefSeq" id="WP_111898193.1">
    <property type="nucleotide sequence ID" value="NZ_CP033459.1"/>
</dbReference>
<evidence type="ECO:0000256" key="13">
    <source>
        <dbReference type="NCBIfam" id="TIGR04265"/>
    </source>
</evidence>
<keyword evidence="16" id="KW-1185">Reference proteome</keyword>
<sequence>MLTQVLFWIGASIYFILVASMVFIVLLENRQPEKTIAWVVAIVLLPVAGPIAFIFFGQTIKRTRYINRHRYIQINASMLQRDLRNKQLKLPKKYAQLIELNENDSWAFLADNNQVELLTNGKDFLQALLRSIYGAQHHIHIETYIIEDDAVGRLVRDALIDKAKEGISVRLIYDDVGCWNVSDRFFRTMTDAGIEVVPFMPVRFPSLSHKINYRNHRKIIVIDGSVGFIGGMNLALRYVSTRINEWRDMQLLVRGNAVGRLQRIFLVDWQFLREEEKEIAMEELFASPQLVSQNSALMQIVSSYPVSAYPEIMFALCHAISQATRYVYVQTPYFMPTEPVMQALQIAALAGIDVRVMIPMKPDGIMLRWANDSYVEDLLRAGVKVYMMTDGFLHTKALVIDDDWCSVGSANMDFRSFNNNFESNALIYDDDCAKKVREVFENDMKRCKEIELEEWNKRPMRRKIQESLTRLFSPLF</sequence>
<feature type="domain" description="PLD phosphodiesterase" evidence="14">
    <location>
        <begin position="211"/>
        <end position="238"/>
    </location>
</feature>
<evidence type="ECO:0000256" key="10">
    <source>
        <dbReference type="ARBA" id="ARBA00023209"/>
    </source>
</evidence>
<feature type="active site" evidence="12">
    <location>
        <position position="216"/>
    </location>
</feature>
<dbReference type="OrthoDB" id="9762009at2"/>
<dbReference type="SUPFAM" id="SSF56024">
    <property type="entry name" value="Phospholipase D/nuclease"/>
    <property type="match status" value="2"/>
</dbReference>
<evidence type="ECO:0000256" key="11">
    <source>
        <dbReference type="ARBA" id="ARBA00023264"/>
    </source>
</evidence>
<evidence type="ECO:0000256" key="5">
    <source>
        <dbReference type="ARBA" id="ARBA00022692"/>
    </source>
</evidence>
<dbReference type="CDD" id="cd09112">
    <property type="entry name" value="PLDc_CLS_2"/>
    <property type="match status" value="1"/>
</dbReference>
<evidence type="ECO:0000259" key="14">
    <source>
        <dbReference type="PROSITE" id="PS50035"/>
    </source>
</evidence>
<dbReference type="CDD" id="cd09110">
    <property type="entry name" value="PLDc_CLS_1"/>
    <property type="match status" value="1"/>
</dbReference>
<keyword evidence="7 12" id="KW-1133">Transmembrane helix</keyword>
<keyword evidence="2 12" id="KW-1003">Cell membrane</keyword>
<keyword evidence="6" id="KW-0677">Repeat</keyword>
<dbReference type="Pfam" id="PF13091">
    <property type="entry name" value="PLDc_2"/>
    <property type="match status" value="2"/>
</dbReference>
<feature type="active site" evidence="12">
    <location>
        <position position="218"/>
    </location>
</feature>
<dbReference type="PANTHER" id="PTHR21248:SF22">
    <property type="entry name" value="PHOSPHOLIPASE D"/>
    <property type="match status" value="1"/>
</dbReference>
<dbReference type="HAMAP" id="MF_01916">
    <property type="entry name" value="Cardiolipin_synth_Cls"/>
    <property type="match status" value="1"/>
</dbReference>
<evidence type="ECO:0000256" key="12">
    <source>
        <dbReference type="HAMAP-Rule" id="MF_01916"/>
    </source>
</evidence>
<evidence type="ECO:0000256" key="2">
    <source>
        <dbReference type="ARBA" id="ARBA00022475"/>
    </source>
</evidence>
<dbReference type="GO" id="GO:0008808">
    <property type="term" value="F:cardiolipin synthase activity"/>
    <property type="evidence" value="ECO:0007669"/>
    <property type="project" value="UniProtKB-UniRule"/>
</dbReference>
<keyword evidence="8 12" id="KW-0443">Lipid metabolism</keyword>
<feature type="transmembrane region" description="Helical" evidence="12">
    <location>
        <begin position="6"/>
        <end position="27"/>
    </location>
</feature>
<dbReference type="Gene3D" id="3.30.870.10">
    <property type="entry name" value="Endonuclease Chain A"/>
    <property type="match status" value="2"/>
</dbReference>
<feature type="active site" evidence="12">
    <location>
        <position position="401"/>
    </location>
</feature>
<dbReference type="Proteomes" id="UP000249375">
    <property type="component" value="Chromosome"/>
</dbReference>
<feature type="domain" description="PLD phosphodiesterase" evidence="14">
    <location>
        <begin position="389"/>
        <end position="416"/>
    </location>
</feature>
<keyword evidence="4 12" id="KW-0808">Transferase</keyword>
<comment type="similarity">
    <text evidence="12">Belongs to the phospholipase D family. Cardiolipin synthase subfamily.</text>
</comment>
<evidence type="ECO:0000256" key="1">
    <source>
        <dbReference type="ARBA" id="ARBA00004651"/>
    </source>
</evidence>
<dbReference type="PROSITE" id="PS50035">
    <property type="entry name" value="PLD"/>
    <property type="match status" value="2"/>
</dbReference>
<reference evidence="15 16" key="1">
    <citation type="submission" date="2018-11" db="EMBL/GenBank/DDBJ databases">
        <authorList>
            <person name="Na S.W."/>
            <person name="Baik M."/>
        </authorList>
    </citation>
    <scope>NUCLEOTIDE SEQUENCE [LARGE SCALE GENOMIC DNA]</scope>
    <source>
        <strain evidence="15 16">E39</strain>
    </source>
</reference>
<dbReference type="EMBL" id="CP033459">
    <property type="protein sequence ID" value="QFQ13130.1"/>
    <property type="molecule type" value="Genomic_DNA"/>
</dbReference>
<dbReference type="NCBIfam" id="TIGR04265">
    <property type="entry name" value="bac_cardiolipin"/>
    <property type="match status" value="1"/>
</dbReference>
<keyword evidence="3 12" id="KW-0444">Lipid biosynthesis</keyword>
<dbReference type="InterPro" id="IPR001736">
    <property type="entry name" value="PLipase_D/transphosphatidylase"/>
</dbReference>
<keyword evidence="5 12" id="KW-0812">Transmembrane</keyword>
<feature type="transmembrane region" description="Helical" evidence="12">
    <location>
        <begin position="36"/>
        <end position="56"/>
    </location>
</feature>